<dbReference type="Proteomes" id="UP000186455">
    <property type="component" value="Unassembled WGS sequence"/>
</dbReference>
<dbReference type="EMBL" id="LFBV01000009">
    <property type="protein sequence ID" value="OKH91508.1"/>
    <property type="molecule type" value="Genomic_DNA"/>
</dbReference>
<gene>
    <name evidence="1" type="ORF">AB852_28550</name>
</gene>
<keyword evidence="2" id="KW-1185">Reference proteome</keyword>
<evidence type="ECO:0000313" key="2">
    <source>
        <dbReference type="Proteomes" id="UP000186455"/>
    </source>
</evidence>
<organism evidence="1 2">
    <name type="scientific">Streptomyces uncialis</name>
    <dbReference type="NCBI Taxonomy" id="1048205"/>
    <lineage>
        <taxon>Bacteria</taxon>
        <taxon>Bacillati</taxon>
        <taxon>Actinomycetota</taxon>
        <taxon>Actinomycetes</taxon>
        <taxon>Kitasatosporales</taxon>
        <taxon>Streptomycetaceae</taxon>
        <taxon>Streptomyces</taxon>
    </lineage>
</organism>
<evidence type="ECO:0000313" key="1">
    <source>
        <dbReference type="EMBL" id="OKH91508.1"/>
    </source>
</evidence>
<dbReference type="AlphaFoldDB" id="A0A1Q4V0Z3"/>
<name>A0A1Q4V0Z3_9ACTN</name>
<protein>
    <submittedName>
        <fullName evidence="1">Uncharacterized protein</fullName>
    </submittedName>
</protein>
<dbReference type="STRING" id="1048205.AB852_28550"/>
<comment type="caution">
    <text evidence="1">The sequence shown here is derived from an EMBL/GenBank/DDBJ whole genome shotgun (WGS) entry which is preliminary data.</text>
</comment>
<dbReference type="RefSeq" id="WP_073793195.1">
    <property type="nucleotide sequence ID" value="NZ_LFBV01000009.1"/>
</dbReference>
<proteinExistence type="predicted"/>
<reference evidence="1 2" key="1">
    <citation type="submission" date="2015-06" db="EMBL/GenBank/DDBJ databases">
        <title>Cloning and characterization of the uncialamcin biosynthetic gene cluster.</title>
        <authorList>
            <person name="Yan X."/>
            <person name="Huang T."/>
            <person name="Ge H."/>
            <person name="Shen B."/>
        </authorList>
    </citation>
    <scope>NUCLEOTIDE SEQUENCE [LARGE SCALE GENOMIC DNA]</scope>
    <source>
        <strain evidence="1 2">DCA2648</strain>
    </source>
</reference>
<sequence>MTSSHGIHRDLAAALRGQAQRAGEAATTVRGSDWRLATVTAVGTDGTVTADGIPARRMETYARPAVGDTILLTQSSAGNWAAAGRLDTGPGTAIGIPAYAYKTTATDRASTTAPAADPDLVLPLAAAGVYVVEMHLLVGGPAAGLLVTQWQVPAGATGLKGAHGPASTAAGTDALTNAGDNIAGRFGAHGFGTTVTYGRRNTNTNLLYAIETGVVTTTGTAGTCAVAWAQSASNATPTRMGAGSWMRATRIG</sequence>
<accession>A0A1Q4V0Z3</accession>